<keyword evidence="13" id="KW-0675">Receptor</keyword>
<dbReference type="Pfam" id="PF13715">
    <property type="entry name" value="CarbopepD_reg_2"/>
    <property type="match status" value="1"/>
</dbReference>
<dbReference type="PANTHER" id="PTHR47234:SF3">
    <property type="entry name" value="SECRETIN_TONB SHORT N-TERMINAL DOMAIN-CONTAINING PROTEIN"/>
    <property type="match status" value="1"/>
</dbReference>
<dbReference type="Gene3D" id="2.60.40.1120">
    <property type="entry name" value="Carboxypeptidase-like, regulatory domain"/>
    <property type="match status" value="1"/>
</dbReference>
<evidence type="ECO:0000256" key="3">
    <source>
        <dbReference type="ARBA" id="ARBA00022452"/>
    </source>
</evidence>
<keyword evidence="3 8" id="KW-1134">Transmembrane beta strand</keyword>
<accession>A0ABS4BSU3</accession>
<reference evidence="13 14" key="1">
    <citation type="submission" date="2021-04" db="EMBL/GenBank/DDBJ databases">
        <title>Mariniflexile gromovii gen. nov., sp. nov., a gliding bacterium isolated from the sea urchin Strongylocentrotus intermedius.</title>
        <authorList>
            <person name="Ko S."/>
            <person name="Le V."/>
            <person name="Ahn C.-Y."/>
            <person name="Oh H.-M."/>
        </authorList>
    </citation>
    <scope>NUCLEOTIDE SEQUENCE [LARGE SCALE GENOMIC DNA]</scope>
    <source>
        <strain evidence="13 14">KCTC 12570</strain>
    </source>
</reference>
<evidence type="ECO:0000313" key="13">
    <source>
        <dbReference type="EMBL" id="MBP0903636.1"/>
    </source>
</evidence>
<dbReference type="Pfam" id="PF07715">
    <property type="entry name" value="Plug"/>
    <property type="match status" value="1"/>
</dbReference>
<evidence type="ECO:0000256" key="7">
    <source>
        <dbReference type="ARBA" id="ARBA00023237"/>
    </source>
</evidence>
<evidence type="ECO:0000256" key="9">
    <source>
        <dbReference type="RuleBase" id="RU003357"/>
    </source>
</evidence>
<feature type="chain" id="PRO_5047487221" evidence="10">
    <location>
        <begin position="20"/>
        <end position="895"/>
    </location>
</feature>
<dbReference type="PANTHER" id="PTHR47234">
    <property type="match status" value="1"/>
</dbReference>
<dbReference type="RefSeq" id="WP_209654056.1">
    <property type="nucleotide sequence ID" value="NZ_JAGJCB010000005.1"/>
</dbReference>
<keyword evidence="5 9" id="KW-0798">TonB box</keyword>
<evidence type="ECO:0000256" key="2">
    <source>
        <dbReference type="ARBA" id="ARBA00022448"/>
    </source>
</evidence>
<evidence type="ECO:0000256" key="8">
    <source>
        <dbReference type="PROSITE-ProRule" id="PRU01360"/>
    </source>
</evidence>
<dbReference type="Proteomes" id="UP000670776">
    <property type="component" value="Unassembled WGS sequence"/>
</dbReference>
<keyword evidence="10" id="KW-0732">Signal</keyword>
<name>A0ABS4BSU3_9FLAO</name>
<comment type="caution">
    <text evidence="13">The sequence shown here is derived from an EMBL/GenBank/DDBJ whole genome shotgun (WGS) entry which is preliminary data.</text>
</comment>
<proteinExistence type="inferred from homology"/>
<dbReference type="SUPFAM" id="SSF56935">
    <property type="entry name" value="Porins"/>
    <property type="match status" value="1"/>
</dbReference>
<evidence type="ECO:0000256" key="4">
    <source>
        <dbReference type="ARBA" id="ARBA00022692"/>
    </source>
</evidence>
<dbReference type="Gene3D" id="2.170.130.10">
    <property type="entry name" value="TonB-dependent receptor, plug domain"/>
    <property type="match status" value="1"/>
</dbReference>
<evidence type="ECO:0000256" key="1">
    <source>
        <dbReference type="ARBA" id="ARBA00004571"/>
    </source>
</evidence>
<keyword evidence="4 8" id="KW-0812">Transmembrane</keyword>
<comment type="similarity">
    <text evidence="8 9">Belongs to the TonB-dependent receptor family.</text>
</comment>
<evidence type="ECO:0000256" key="10">
    <source>
        <dbReference type="SAM" id="SignalP"/>
    </source>
</evidence>
<dbReference type="EMBL" id="JAGJCB010000005">
    <property type="protein sequence ID" value="MBP0903636.1"/>
    <property type="molecule type" value="Genomic_DNA"/>
</dbReference>
<dbReference type="InterPro" id="IPR000531">
    <property type="entry name" value="Beta-barrel_TonB"/>
</dbReference>
<dbReference type="Pfam" id="PF00593">
    <property type="entry name" value="TonB_dep_Rec_b-barrel"/>
    <property type="match status" value="1"/>
</dbReference>
<dbReference type="SUPFAM" id="SSF49464">
    <property type="entry name" value="Carboxypeptidase regulatory domain-like"/>
    <property type="match status" value="1"/>
</dbReference>
<dbReference type="InterPro" id="IPR037066">
    <property type="entry name" value="Plug_dom_sf"/>
</dbReference>
<protein>
    <submittedName>
        <fullName evidence="13">TonB-dependent receptor</fullName>
    </submittedName>
</protein>
<dbReference type="PROSITE" id="PS52016">
    <property type="entry name" value="TONB_DEPENDENT_REC_3"/>
    <property type="match status" value="1"/>
</dbReference>
<evidence type="ECO:0000259" key="11">
    <source>
        <dbReference type="Pfam" id="PF00593"/>
    </source>
</evidence>
<feature type="signal peptide" evidence="10">
    <location>
        <begin position="1"/>
        <end position="19"/>
    </location>
</feature>
<sequence>MKHIYIIMLTLFSINLSLAQNVTGVISDASGMPLAGVNILEKGTTNGVVSDFEGNFSIKASGNATLVFSYVGYNTKEVAVNNQTKLKIILEEGVSLSEVLLVGSRSPKRTATDTAVPVDILDVAGIASTTGKVEVNEILQYAAPSFNASKQSGSDGADHIVPASLRGLGPDQTLVLINGKRRHQSSLVNIFGTRGRGNSGTDLNAIPSNAIKRIEVLRDGASAQYGSDAIAGVINIVLKDNTDGFTGGVTYGAYSTAIGDGWEDATGETLYNVEGKNRLDGKNKRFDGETVKIDANYGVALTDKGGYINFTTEFLTRENTLRPGFSWRKGYGSAGVDGFNFMINTSVPVTDNTEVYAFGGRNYRDTNANAFSRDSFSDGDNRSVPSLYPNGFTPRITSNITDVSVSAGVRHKMDDGWNVDFNNTYGKNNFHYYIKGSNNASMKDASPTDFDAGGHYLSQNTTGLDFNKYLDDVAAGLSLAFGFEYRTENFGIFSGEAPSYGLYDNNCVLLTNPATQTVATDSNGDDLPGGSQGFPGYSPANEVDRGRTNYGIYFDTELNISESFMLAAAVRYENYSDFGSTINGKLATRLKITDDLSLRGSISSGFRAPSLAQLYYNLIFNNIVAGTSVPSLLSANNSTVTKAFGIGQLNEEKAFNASIGFTYKTGGFTATIDAYSISVDDRIILTDNFTDQAILGPLNVDAAQFFANGVDTRTTGVDIVLGYDTNIGTDGKLKVALIGNTNNLKIKRINNGNLNEFTFFGPFSQAYLKAAAPDYKFGLNLGYSISKFDANMTLTQFSDVTLQDFQWVDTPATTQAEADALFPVATDVYKASMVVDLSLGYMITEKVKFSLGANNLFNKYPTPQFDGWTDQGGLADSVQMGSDGTYVFGRLNFSL</sequence>
<organism evidence="13 14">
    <name type="scientific">Mariniflexile gromovii</name>
    <dbReference type="NCBI Taxonomy" id="362523"/>
    <lineage>
        <taxon>Bacteria</taxon>
        <taxon>Pseudomonadati</taxon>
        <taxon>Bacteroidota</taxon>
        <taxon>Flavobacteriia</taxon>
        <taxon>Flavobacteriales</taxon>
        <taxon>Flavobacteriaceae</taxon>
        <taxon>Mariniflexile</taxon>
    </lineage>
</organism>
<evidence type="ECO:0000256" key="6">
    <source>
        <dbReference type="ARBA" id="ARBA00023136"/>
    </source>
</evidence>
<keyword evidence="14" id="KW-1185">Reference proteome</keyword>
<comment type="subcellular location">
    <subcellularLocation>
        <location evidence="1 8">Cell outer membrane</location>
        <topology evidence="1 8">Multi-pass membrane protein</topology>
    </subcellularLocation>
</comment>
<keyword evidence="2 8" id="KW-0813">Transport</keyword>
<dbReference type="InterPro" id="IPR039426">
    <property type="entry name" value="TonB-dep_rcpt-like"/>
</dbReference>
<feature type="domain" description="TonB-dependent receptor plug" evidence="12">
    <location>
        <begin position="112"/>
        <end position="233"/>
    </location>
</feature>
<dbReference type="InterPro" id="IPR036942">
    <property type="entry name" value="Beta-barrel_TonB_sf"/>
</dbReference>
<keyword evidence="6 8" id="KW-0472">Membrane</keyword>
<evidence type="ECO:0000256" key="5">
    <source>
        <dbReference type="ARBA" id="ARBA00023077"/>
    </source>
</evidence>
<feature type="domain" description="TonB-dependent receptor-like beta-barrel" evidence="11">
    <location>
        <begin position="351"/>
        <end position="856"/>
    </location>
</feature>
<dbReference type="Gene3D" id="2.40.170.20">
    <property type="entry name" value="TonB-dependent receptor, beta-barrel domain"/>
    <property type="match status" value="1"/>
</dbReference>
<keyword evidence="7 8" id="KW-0998">Cell outer membrane</keyword>
<dbReference type="InterPro" id="IPR012910">
    <property type="entry name" value="Plug_dom"/>
</dbReference>
<gene>
    <name evidence="13" type="ORF">J8H85_07330</name>
</gene>
<evidence type="ECO:0000313" key="14">
    <source>
        <dbReference type="Proteomes" id="UP000670776"/>
    </source>
</evidence>
<dbReference type="InterPro" id="IPR008969">
    <property type="entry name" value="CarboxyPept-like_regulatory"/>
</dbReference>
<evidence type="ECO:0000259" key="12">
    <source>
        <dbReference type="Pfam" id="PF07715"/>
    </source>
</evidence>